<dbReference type="GO" id="GO:0005758">
    <property type="term" value="C:mitochondrial intermembrane space"/>
    <property type="evidence" value="ECO:0007669"/>
    <property type="project" value="UniProtKB-SubCell"/>
</dbReference>
<evidence type="ECO:0000256" key="9">
    <source>
        <dbReference type="ARBA" id="ARBA00023128"/>
    </source>
</evidence>
<dbReference type="OrthoDB" id="9992197at2759"/>
<evidence type="ECO:0000256" key="12">
    <source>
        <dbReference type="PIRSR" id="PIRSR619342-50"/>
    </source>
</evidence>
<evidence type="ECO:0000313" key="13">
    <source>
        <dbReference type="EMBL" id="CAH1404066.1"/>
    </source>
</evidence>
<comment type="function">
    <text evidence="1">Accessory subunit of the mitochondrial membrane respiratory chain NADH dehydrogenase (Complex I), that is believed not to be involved in catalysis. Complex I functions in the transfer of electrons from NADH to the respiratory chain. The immediate electron acceptor for the enzyme is believed to be ubiquinone.</text>
</comment>
<sequence length="100" mass="11645">MLTGVSHGALSYFKTPLTDLTGTPAYTSQYFGLCMDIEMKMINCLEAYGYYRGVESSCKDIIDDYSECFTRFKQMARHIEIRKVQRQKKSYIEPPRPDCY</sequence>
<keyword evidence="6" id="KW-0679">Respiratory chain</keyword>
<dbReference type="GO" id="GO:0005743">
    <property type="term" value="C:mitochondrial inner membrane"/>
    <property type="evidence" value="ECO:0007669"/>
    <property type="project" value="UniProtKB-SubCell"/>
</dbReference>
<dbReference type="PANTHER" id="PTHR21268">
    <property type="entry name" value="NADH DEHYDROGENASE [UBIQUINONE] IRON-SULFUR PROTEIN 5"/>
    <property type="match status" value="1"/>
</dbReference>
<protein>
    <recommendedName>
        <fullName evidence="15">NADH-ubiquinone oxidoreductase 15 kDa subunit</fullName>
    </recommendedName>
</protein>
<dbReference type="SUPFAM" id="SSF47072">
    <property type="entry name" value="Cysteine alpha-hairpin motif"/>
    <property type="match status" value="1"/>
</dbReference>
<keyword evidence="10" id="KW-0472">Membrane</keyword>
<dbReference type="Proteomes" id="UP001152798">
    <property type="component" value="Chromosome 5"/>
</dbReference>
<name>A0A9P0MUM0_NEZVI</name>
<evidence type="ECO:0000313" key="14">
    <source>
        <dbReference type="Proteomes" id="UP001152798"/>
    </source>
</evidence>
<keyword evidence="7" id="KW-0999">Mitochondrion inner membrane</keyword>
<evidence type="ECO:0000256" key="11">
    <source>
        <dbReference type="ARBA" id="ARBA00023157"/>
    </source>
</evidence>
<keyword evidence="14" id="KW-1185">Reference proteome</keyword>
<organism evidence="13 14">
    <name type="scientific">Nezara viridula</name>
    <name type="common">Southern green stink bug</name>
    <name type="synonym">Cimex viridulus</name>
    <dbReference type="NCBI Taxonomy" id="85310"/>
    <lineage>
        <taxon>Eukaryota</taxon>
        <taxon>Metazoa</taxon>
        <taxon>Ecdysozoa</taxon>
        <taxon>Arthropoda</taxon>
        <taxon>Hexapoda</taxon>
        <taxon>Insecta</taxon>
        <taxon>Pterygota</taxon>
        <taxon>Neoptera</taxon>
        <taxon>Paraneoptera</taxon>
        <taxon>Hemiptera</taxon>
        <taxon>Heteroptera</taxon>
        <taxon>Panheteroptera</taxon>
        <taxon>Pentatomomorpha</taxon>
        <taxon>Pentatomoidea</taxon>
        <taxon>Pentatomidae</taxon>
        <taxon>Pentatominae</taxon>
        <taxon>Nezara</taxon>
    </lineage>
</organism>
<dbReference type="InterPro" id="IPR009069">
    <property type="entry name" value="Cys_alpha_HP_mot_SF"/>
</dbReference>
<dbReference type="EMBL" id="OV725081">
    <property type="protein sequence ID" value="CAH1404066.1"/>
    <property type="molecule type" value="Genomic_DNA"/>
</dbReference>
<evidence type="ECO:0000256" key="10">
    <source>
        <dbReference type="ARBA" id="ARBA00023136"/>
    </source>
</evidence>
<dbReference type="AlphaFoldDB" id="A0A9P0MUM0"/>
<evidence type="ECO:0000256" key="1">
    <source>
        <dbReference type="ARBA" id="ARBA00003195"/>
    </source>
</evidence>
<evidence type="ECO:0000256" key="6">
    <source>
        <dbReference type="ARBA" id="ARBA00022660"/>
    </source>
</evidence>
<keyword evidence="9" id="KW-0496">Mitochondrion</keyword>
<comment type="similarity">
    <text evidence="4">Belongs to the complex I NDUFS5 subunit family.</text>
</comment>
<evidence type="ECO:0000256" key="2">
    <source>
        <dbReference type="ARBA" id="ARBA00004569"/>
    </source>
</evidence>
<evidence type="ECO:0000256" key="4">
    <source>
        <dbReference type="ARBA" id="ARBA00007372"/>
    </source>
</evidence>
<feature type="disulfide bond" evidence="12">
    <location>
        <begin position="44"/>
        <end position="58"/>
    </location>
</feature>
<keyword evidence="11 12" id="KW-1015">Disulfide bond</keyword>
<accession>A0A9P0MUM0</accession>
<evidence type="ECO:0000256" key="3">
    <source>
        <dbReference type="ARBA" id="ARBA00004637"/>
    </source>
</evidence>
<evidence type="ECO:0000256" key="5">
    <source>
        <dbReference type="ARBA" id="ARBA00022448"/>
    </source>
</evidence>
<dbReference type="InterPro" id="IPR019342">
    <property type="entry name" value="NADH_UbQ_OxRdtase_FeS-su5"/>
</dbReference>
<comment type="subcellular location">
    <subcellularLocation>
        <location evidence="3">Mitochondrion inner membrane</location>
        <topology evidence="3">Peripheral membrane protein</topology>
    </subcellularLocation>
    <subcellularLocation>
        <location evidence="2">Mitochondrion intermembrane space</location>
    </subcellularLocation>
</comment>
<keyword evidence="5" id="KW-0813">Transport</keyword>
<evidence type="ECO:0008006" key="15">
    <source>
        <dbReference type="Google" id="ProtNLM"/>
    </source>
</evidence>
<feature type="disulfide bond" evidence="12">
    <location>
        <begin position="34"/>
        <end position="68"/>
    </location>
</feature>
<keyword evidence="8" id="KW-0249">Electron transport</keyword>
<evidence type="ECO:0000256" key="8">
    <source>
        <dbReference type="ARBA" id="ARBA00022982"/>
    </source>
</evidence>
<dbReference type="Pfam" id="PF10200">
    <property type="entry name" value="Ndufs5"/>
    <property type="match status" value="1"/>
</dbReference>
<dbReference type="PANTHER" id="PTHR21268:SF2">
    <property type="entry name" value="NADH DEHYDROGENASE [UBIQUINONE] IRON-SULFUR PROTEIN 5"/>
    <property type="match status" value="1"/>
</dbReference>
<reference evidence="13" key="1">
    <citation type="submission" date="2022-01" db="EMBL/GenBank/DDBJ databases">
        <authorList>
            <person name="King R."/>
        </authorList>
    </citation>
    <scope>NUCLEOTIDE SEQUENCE</scope>
</reference>
<evidence type="ECO:0000256" key="7">
    <source>
        <dbReference type="ARBA" id="ARBA00022792"/>
    </source>
</evidence>
<proteinExistence type="inferred from homology"/>
<gene>
    <name evidence="13" type="ORF">NEZAVI_LOCUS12538</name>
</gene>